<name>A0A7W8HI25_9BURK</name>
<dbReference type="InterPro" id="IPR002716">
    <property type="entry name" value="PIN_dom"/>
</dbReference>
<keyword evidence="3" id="KW-1185">Reference proteome</keyword>
<dbReference type="InterPro" id="IPR029060">
    <property type="entry name" value="PIN-like_dom_sf"/>
</dbReference>
<dbReference type="EMBL" id="JACHGB010000004">
    <property type="protein sequence ID" value="MBB5272446.1"/>
    <property type="molecule type" value="Genomic_DNA"/>
</dbReference>
<dbReference type="AlphaFoldDB" id="A0A7W8HI25"/>
<gene>
    <name evidence="2" type="ORF">HNQ70_002460</name>
</gene>
<dbReference type="Proteomes" id="UP000532440">
    <property type="component" value="Unassembled WGS sequence"/>
</dbReference>
<dbReference type="Pfam" id="PF13470">
    <property type="entry name" value="PIN_3"/>
    <property type="match status" value="1"/>
</dbReference>
<reference evidence="2 3" key="1">
    <citation type="submission" date="2020-08" db="EMBL/GenBank/DDBJ databases">
        <title>Genomic Encyclopedia of Type Strains, Phase IV (KMG-IV): sequencing the most valuable type-strain genomes for metagenomic binning, comparative biology and taxonomic classification.</title>
        <authorList>
            <person name="Goeker M."/>
        </authorList>
    </citation>
    <scope>NUCLEOTIDE SEQUENCE [LARGE SCALE GENOMIC DNA]</scope>
    <source>
        <strain evidence="2 3">DSM 29781</strain>
    </source>
</reference>
<dbReference type="RefSeq" id="WP_183967869.1">
    <property type="nucleotide sequence ID" value="NZ_BAABEW010000025.1"/>
</dbReference>
<proteinExistence type="predicted"/>
<dbReference type="SUPFAM" id="SSF88723">
    <property type="entry name" value="PIN domain-like"/>
    <property type="match status" value="1"/>
</dbReference>
<protein>
    <submittedName>
        <fullName evidence="2">Putative nucleic acid-binding protein</fullName>
    </submittedName>
</protein>
<evidence type="ECO:0000313" key="2">
    <source>
        <dbReference type="EMBL" id="MBB5272446.1"/>
    </source>
</evidence>
<evidence type="ECO:0000259" key="1">
    <source>
        <dbReference type="Pfam" id="PF13470"/>
    </source>
</evidence>
<evidence type="ECO:0000313" key="3">
    <source>
        <dbReference type="Proteomes" id="UP000532440"/>
    </source>
</evidence>
<dbReference type="PANTHER" id="PTHR34610">
    <property type="entry name" value="SSL7007 PROTEIN"/>
    <property type="match status" value="1"/>
</dbReference>
<feature type="domain" description="PIN" evidence="1">
    <location>
        <begin position="6"/>
        <end position="126"/>
    </location>
</feature>
<dbReference type="PANTHER" id="PTHR34610:SF3">
    <property type="entry name" value="SSL7007 PROTEIN"/>
    <property type="match status" value="1"/>
</dbReference>
<comment type="caution">
    <text evidence="2">The sequence shown here is derived from an EMBL/GenBank/DDBJ whole genome shotgun (WGS) entry which is preliminary data.</text>
</comment>
<sequence>MNVPAAVLDTNVWLDWLVFADPVIAPVRAAVASGQLRLLGLARGRDELADVLGREAVRLQAEAARRRRGLANLPAPLAALAEFDALVAMRPAPPACGLLCRDPDDQCFIDLAITEGARWLLTKDRALLALARQARRRSGLEIVPPGGFREGPGL</sequence>
<dbReference type="InterPro" id="IPR002850">
    <property type="entry name" value="PIN_toxin-like"/>
</dbReference>
<accession>A0A7W8HI25</accession>
<organism evidence="2 3">
    <name type="scientific">Quisquiliibacterium transsilvanicum</name>
    <dbReference type="NCBI Taxonomy" id="1549638"/>
    <lineage>
        <taxon>Bacteria</taxon>
        <taxon>Pseudomonadati</taxon>
        <taxon>Pseudomonadota</taxon>
        <taxon>Betaproteobacteria</taxon>
        <taxon>Burkholderiales</taxon>
        <taxon>Burkholderiaceae</taxon>
        <taxon>Quisquiliibacterium</taxon>
    </lineage>
</organism>